<dbReference type="InterPro" id="IPR029063">
    <property type="entry name" value="SAM-dependent_MTases_sf"/>
</dbReference>
<dbReference type="SUPFAM" id="SSF50249">
    <property type="entry name" value="Nucleic acid-binding proteins"/>
    <property type="match status" value="1"/>
</dbReference>
<dbReference type="CDD" id="cd02440">
    <property type="entry name" value="AdoMet_MTases"/>
    <property type="match status" value="1"/>
</dbReference>
<dbReference type="SUPFAM" id="SSF53335">
    <property type="entry name" value="S-adenosyl-L-methionine-dependent methyltransferases"/>
    <property type="match status" value="1"/>
</dbReference>
<evidence type="ECO:0000256" key="1">
    <source>
        <dbReference type="ARBA" id="ARBA00022603"/>
    </source>
</evidence>
<comment type="caution">
    <text evidence="7">The sequence shown here is derived from an EMBL/GenBank/DDBJ whole genome shotgun (WGS) entry which is preliminary data.</text>
</comment>
<keyword evidence="2 4" id="KW-0808">Transferase</keyword>
<organism evidence="7 8">
    <name type="scientific">Salinithrix halophila</name>
    <dbReference type="NCBI Taxonomy" id="1485204"/>
    <lineage>
        <taxon>Bacteria</taxon>
        <taxon>Bacillati</taxon>
        <taxon>Bacillota</taxon>
        <taxon>Bacilli</taxon>
        <taxon>Bacillales</taxon>
        <taxon>Thermoactinomycetaceae</taxon>
        <taxon>Salinithrix</taxon>
    </lineage>
</organism>
<dbReference type="PROSITE" id="PS51687">
    <property type="entry name" value="SAM_MT_RNA_M5U"/>
    <property type="match status" value="1"/>
</dbReference>
<dbReference type="GO" id="GO:0008168">
    <property type="term" value="F:methyltransferase activity"/>
    <property type="evidence" value="ECO:0007669"/>
    <property type="project" value="UniProtKB-KW"/>
</dbReference>
<feature type="binding site" evidence="4">
    <location>
        <position position="287"/>
    </location>
    <ligand>
        <name>S-adenosyl-L-methionine</name>
        <dbReference type="ChEBI" id="CHEBI:59789"/>
    </ligand>
</feature>
<dbReference type="InterPro" id="IPR010280">
    <property type="entry name" value="U5_MeTrfase_fam"/>
</dbReference>
<protein>
    <submittedName>
        <fullName evidence="7">23S rRNA (Uracil(1939)-C(5))-methyltransferase RlmD</fullName>
        <ecNumber evidence="7">2.1.1.190</ecNumber>
    </submittedName>
</protein>
<evidence type="ECO:0000259" key="6">
    <source>
        <dbReference type="PROSITE" id="PS50926"/>
    </source>
</evidence>
<evidence type="ECO:0000313" key="8">
    <source>
        <dbReference type="Proteomes" id="UP001595843"/>
    </source>
</evidence>
<dbReference type="GO" id="GO:0032259">
    <property type="term" value="P:methylation"/>
    <property type="evidence" value="ECO:0007669"/>
    <property type="project" value="UniProtKB-KW"/>
</dbReference>
<evidence type="ECO:0000256" key="3">
    <source>
        <dbReference type="ARBA" id="ARBA00022691"/>
    </source>
</evidence>
<dbReference type="Gene3D" id="3.40.50.150">
    <property type="entry name" value="Vaccinia Virus protein VP39"/>
    <property type="match status" value="1"/>
</dbReference>
<feature type="binding site" evidence="4">
    <location>
        <position position="316"/>
    </location>
    <ligand>
        <name>S-adenosyl-L-methionine</name>
        <dbReference type="ChEBI" id="CHEBI:59789"/>
    </ligand>
</feature>
<comment type="similarity">
    <text evidence="4">Belongs to the class I-like SAM-binding methyltransferase superfamily. RNA M5U methyltransferase family.</text>
</comment>
<dbReference type="Pfam" id="PF05958">
    <property type="entry name" value="tRNA_U5-meth_tr"/>
    <property type="match status" value="1"/>
</dbReference>
<dbReference type="PROSITE" id="PS50926">
    <property type="entry name" value="TRAM"/>
    <property type="match status" value="1"/>
</dbReference>
<sequence length="457" mass="51211">MSPMQLKKGEVIGLPIRRLGINGEGVGFYRKQVVFVDGAIPGEYVTTRITEVQKKYARGEILRLKKPSSHRVKPPCPIYQQCGGCQLQHIDYPMQLRLKRELVEEAFSRYAKQEMPTIRETIGMEEPWTYRNKAQLPVRRQAGGVVMGMYTPGSHHLVDMKGCLVQHPETDRILDIVRQVLQDLSIPLYNEKKHRGAVRHLVVRVGIATKEAQLVLISREDPLPKEDALVKELHRRLPGVSSFIVNHNPHRTSLVFGEKSRVLWGEEKITEGLGKLTFRLSAPAFFQLNPSQTVRLYDTVLNVAGLSGRETVVDAYCGAGTIGLWLAGHAARVIGMDIVPEAITDARENAAMNRIDHAEYVLGAAEELLPRWADQGFRPDVVVADPPRTGLGEDFMDALLRAEVPRFVYVSCNPSTLAKDCNRLARGGYAIRSVQPVDMFPQTSQVESVTLLERKNQ</sequence>
<keyword evidence="8" id="KW-1185">Reference proteome</keyword>
<evidence type="ECO:0000256" key="2">
    <source>
        <dbReference type="ARBA" id="ARBA00022679"/>
    </source>
</evidence>
<dbReference type="InterPro" id="IPR030390">
    <property type="entry name" value="MeTrfase_TrmA_AS"/>
</dbReference>
<dbReference type="InterPro" id="IPR002792">
    <property type="entry name" value="TRAM_dom"/>
</dbReference>
<dbReference type="NCBIfam" id="TIGR00479">
    <property type="entry name" value="rumA"/>
    <property type="match status" value="1"/>
</dbReference>
<dbReference type="Proteomes" id="UP001595843">
    <property type="component" value="Unassembled WGS sequence"/>
</dbReference>
<dbReference type="Gene3D" id="2.40.50.140">
    <property type="entry name" value="Nucleic acid-binding proteins"/>
    <property type="match status" value="1"/>
</dbReference>
<feature type="domain" description="TRAM" evidence="6">
    <location>
        <begin position="5"/>
        <end position="63"/>
    </location>
</feature>
<feature type="binding site" evidence="4">
    <location>
        <position position="385"/>
    </location>
    <ligand>
        <name>S-adenosyl-L-methionine</name>
        <dbReference type="ChEBI" id="CHEBI:59789"/>
    </ligand>
</feature>
<feature type="active site" description="Nucleophile" evidence="4">
    <location>
        <position position="412"/>
    </location>
</feature>
<name>A0ABV8JDS9_9BACL</name>
<dbReference type="PANTHER" id="PTHR11061:SF45">
    <property type="match status" value="1"/>
</dbReference>
<keyword evidence="1 4" id="KW-0489">Methyltransferase</keyword>
<reference evidence="8" key="1">
    <citation type="journal article" date="2019" name="Int. J. Syst. Evol. Microbiol.">
        <title>The Global Catalogue of Microorganisms (GCM) 10K type strain sequencing project: providing services to taxonomists for standard genome sequencing and annotation.</title>
        <authorList>
            <consortium name="The Broad Institute Genomics Platform"/>
            <consortium name="The Broad Institute Genome Sequencing Center for Infectious Disease"/>
            <person name="Wu L."/>
            <person name="Ma J."/>
        </authorList>
    </citation>
    <scope>NUCLEOTIDE SEQUENCE [LARGE SCALE GENOMIC DNA]</scope>
    <source>
        <strain evidence="8">IBRC-M 10813</strain>
    </source>
</reference>
<feature type="binding site" evidence="4">
    <location>
        <position position="337"/>
    </location>
    <ligand>
        <name>S-adenosyl-L-methionine</name>
        <dbReference type="ChEBI" id="CHEBI:59789"/>
    </ligand>
</feature>
<proteinExistence type="inferred from homology"/>
<dbReference type="EC" id="2.1.1.190" evidence="7"/>
<evidence type="ECO:0000313" key="7">
    <source>
        <dbReference type="EMBL" id="MFC4077098.1"/>
    </source>
</evidence>
<evidence type="ECO:0000256" key="5">
    <source>
        <dbReference type="PROSITE-ProRule" id="PRU10015"/>
    </source>
</evidence>
<dbReference type="PANTHER" id="PTHR11061">
    <property type="entry name" value="RNA M5U METHYLTRANSFERASE"/>
    <property type="match status" value="1"/>
</dbReference>
<gene>
    <name evidence="7" type="primary">rlmD</name>
    <name evidence="7" type="ORF">ACFOUO_09750</name>
</gene>
<feature type="active site" evidence="5">
    <location>
        <position position="412"/>
    </location>
</feature>
<dbReference type="Pfam" id="PF01938">
    <property type="entry name" value="TRAM"/>
    <property type="match status" value="1"/>
</dbReference>
<dbReference type="InterPro" id="IPR012340">
    <property type="entry name" value="NA-bd_OB-fold"/>
</dbReference>
<dbReference type="PROSITE" id="PS01230">
    <property type="entry name" value="TRMA_1"/>
    <property type="match status" value="1"/>
</dbReference>
<dbReference type="RefSeq" id="WP_380704620.1">
    <property type="nucleotide sequence ID" value="NZ_JBHSAP010000009.1"/>
</dbReference>
<keyword evidence="3 4" id="KW-0949">S-adenosyl-L-methionine</keyword>
<evidence type="ECO:0000256" key="4">
    <source>
        <dbReference type="PROSITE-ProRule" id="PRU01024"/>
    </source>
</evidence>
<dbReference type="EMBL" id="JBHSAP010000009">
    <property type="protein sequence ID" value="MFC4077098.1"/>
    <property type="molecule type" value="Genomic_DNA"/>
</dbReference>
<dbReference type="Gene3D" id="2.40.50.1070">
    <property type="match status" value="1"/>
</dbReference>
<accession>A0ABV8JDS9</accession>